<evidence type="ECO:0000313" key="4">
    <source>
        <dbReference type="EMBL" id="KAH0539010.1"/>
    </source>
</evidence>
<keyword evidence="2" id="KW-0812">Transmembrane</keyword>
<keyword evidence="2" id="KW-1133">Transmembrane helix</keyword>
<feature type="signal peptide" evidence="3">
    <location>
        <begin position="1"/>
        <end position="29"/>
    </location>
</feature>
<dbReference type="EMBL" id="JAGHQM010003879">
    <property type="protein sequence ID" value="KAH0539010.1"/>
    <property type="molecule type" value="Genomic_DNA"/>
</dbReference>
<evidence type="ECO:0000256" key="3">
    <source>
        <dbReference type="SAM" id="SignalP"/>
    </source>
</evidence>
<feature type="compositionally biased region" description="Basic residues" evidence="1">
    <location>
        <begin position="59"/>
        <end position="79"/>
    </location>
</feature>
<keyword evidence="5" id="KW-1185">Reference proteome</keyword>
<keyword evidence="3" id="KW-0732">Signal</keyword>
<accession>A0A9P8KX40</accession>
<protein>
    <recommendedName>
        <fullName evidence="6">Transmembrane protein</fullName>
    </recommendedName>
</protein>
<comment type="caution">
    <text evidence="4">The sequence shown here is derived from an EMBL/GenBank/DDBJ whole genome shotgun (WGS) entry which is preliminary data.</text>
</comment>
<keyword evidence="2" id="KW-0472">Membrane</keyword>
<evidence type="ECO:0000256" key="1">
    <source>
        <dbReference type="SAM" id="MobiDB-lite"/>
    </source>
</evidence>
<feature type="chain" id="PRO_5040473389" description="Transmembrane protein" evidence="3">
    <location>
        <begin position="30"/>
        <end position="112"/>
    </location>
</feature>
<reference evidence="4" key="1">
    <citation type="submission" date="2021-03" db="EMBL/GenBank/DDBJ databases">
        <title>Comparative genomics and phylogenomic investigation of the class Geoglossomycetes provide insights into ecological specialization and systematics.</title>
        <authorList>
            <person name="Melie T."/>
            <person name="Pirro S."/>
            <person name="Miller A.N."/>
            <person name="Quandt A."/>
        </authorList>
    </citation>
    <scope>NUCLEOTIDE SEQUENCE</scope>
    <source>
        <strain evidence="4">CAQ_001_2017</strain>
    </source>
</reference>
<dbReference type="Proteomes" id="UP000750711">
    <property type="component" value="Unassembled WGS sequence"/>
</dbReference>
<evidence type="ECO:0008006" key="6">
    <source>
        <dbReference type="Google" id="ProtNLM"/>
    </source>
</evidence>
<dbReference type="AlphaFoldDB" id="A0A9P8KX40"/>
<name>A0A9P8KX40_9PEZI</name>
<proteinExistence type="predicted"/>
<gene>
    <name evidence="4" type="ORF">GP486_008740</name>
</gene>
<organism evidence="4 5">
    <name type="scientific">Trichoglossum hirsutum</name>
    <dbReference type="NCBI Taxonomy" id="265104"/>
    <lineage>
        <taxon>Eukaryota</taxon>
        <taxon>Fungi</taxon>
        <taxon>Dikarya</taxon>
        <taxon>Ascomycota</taxon>
        <taxon>Pezizomycotina</taxon>
        <taxon>Geoglossomycetes</taxon>
        <taxon>Geoglossales</taxon>
        <taxon>Geoglossaceae</taxon>
        <taxon>Trichoglossum</taxon>
    </lineage>
</organism>
<feature type="transmembrane region" description="Helical" evidence="2">
    <location>
        <begin position="83"/>
        <end position="104"/>
    </location>
</feature>
<feature type="region of interest" description="Disordered" evidence="1">
    <location>
        <begin position="52"/>
        <end position="79"/>
    </location>
</feature>
<sequence>MRSTILSSIGGFFLLLAALLVLAPSKISGSPLALPDFSNGLTQRAAEAIGSGPLDLSRALHKRKGSKGKSSSGKKGKKVSKGAIVGIIIAIIIIIIIVMVLLYLKKKKSGGH</sequence>
<evidence type="ECO:0000313" key="5">
    <source>
        <dbReference type="Proteomes" id="UP000750711"/>
    </source>
</evidence>
<evidence type="ECO:0000256" key="2">
    <source>
        <dbReference type="SAM" id="Phobius"/>
    </source>
</evidence>